<sequence>MEVESYPDEKKFLFRPIHPRVAKVLMDLKSPSPCRVVRDALQPITGSLSDRPSYPLILNADILPKKTEKKELTLNLSLSQIKNRRAILQKN</sequence>
<gene>
    <name evidence="1" type="ORF">SteCoe_22210</name>
</gene>
<comment type="caution">
    <text evidence="1">The sequence shown here is derived from an EMBL/GenBank/DDBJ whole genome shotgun (WGS) entry which is preliminary data.</text>
</comment>
<evidence type="ECO:0000313" key="1">
    <source>
        <dbReference type="EMBL" id="OMJ78055.1"/>
    </source>
</evidence>
<dbReference type="AlphaFoldDB" id="A0A1R2BNA7"/>
<accession>A0A1R2BNA7</accession>
<proteinExistence type="predicted"/>
<reference evidence="1 2" key="1">
    <citation type="submission" date="2016-11" db="EMBL/GenBank/DDBJ databases">
        <title>The macronuclear genome of Stentor coeruleus: a giant cell with tiny introns.</title>
        <authorList>
            <person name="Slabodnick M."/>
            <person name="Ruby J.G."/>
            <person name="Reiff S.B."/>
            <person name="Swart E.C."/>
            <person name="Gosai S."/>
            <person name="Prabakaran S."/>
            <person name="Witkowska E."/>
            <person name="Larue G.E."/>
            <person name="Fisher S."/>
            <person name="Freeman R.M."/>
            <person name="Gunawardena J."/>
            <person name="Chu W."/>
            <person name="Stover N.A."/>
            <person name="Gregory B.D."/>
            <person name="Nowacki M."/>
            <person name="Derisi J."/>
            <person name="Roy S.W."/>
            <person name="Marshall W.F."/>
            <person name="Sood P."/>
        </authorList>
    </citation>
    <scope>NUCLEOTIDE SEQUENCE [LARGE SCALE GENOMIC DNA]</scope>
    <source>
        <strain evidence="1">WM001</strain>
    </source>
</reference>
<protein>
    <submittedName>
        <fullName evidence="1">Uncharacterized protein</fullName>
    </submittedName>
</protein>
<name>A0A1R2BNA7_9CILI</name>
<dbReference type="EMBL" id="MPUH01000541">
    <property type="protein sequence ID" value="OMJ78055.1"/>
    <property type="molecule type" value="Genomic_DNA"/>
</dbReference>
<dbReference type="OrthoDB" id="324006at2759"/>
<dbReference type="Proteomes" id="UP000187209">
    <property type="component" value="Unassembled WGS sequence"/>
</dbReference>
<organism evidence="1 2">
    <name type="scientific">Stentor coeruleus</name>
    <dbReference type="NCBI Taxonomy" id="5963"/>
    <lineage>
        <taxon>Eukaryota</taxon>
        <taxon>Sar</taxon>
        <taxon>Alveolata</taxon>
        <taxon>Ciliophora</taxon>
        <taxon>Postciliodesmatophora</taxon>
        <taxon>Heterotrichea</taxon>
        <taxon>Heterotrichida</taxon>
        <taxon>Stentoridae</taxon>
        <taxon>Stentor</taxon>
    </lineage>
</organism>
<keyword evidence="2" id="KW-1185">Reference proteome</keyword>
<evidence type="ECO:0000313" key="2">
    <source>
        <dbReference type="Proteomes" id="UP000187209"/>
    </source>
</evidence>